<keyword evidence="1" id="KW-0812">Transmembrane</keyword>
<feature type="domain" description="Flavinylation-associated cytochrome" evidence="2">
    <location>
        <begin position="16"/>
        <end position="83"/>
    </location>
</feature>
<dbReference type="Proteomes" id="UP000050417">
    <property type="component" value="Unassembled WGS sequence"/>
</dbReference>
<keyword evidence="1" id="KW-0472">Membrane</keyword>
<reference evidence="3 4" key="1">
    <citation type="submission" date="2015-07" db="EMBL/GenBank/DDBJ databases">
        <title>Genome sequence of Ornatilinea apprima DSM 23815.</title>
        <authorList>
            <person name="Hemp J."/>
            <person name="Ward L.M."/>
            <person name="Pace L.A."/>
            <person name="Fischer W.W."/>
        </authorList>
    </citation>
    <scope>NUCLEOTIDE SEQUENCE [LARGE SCALE GENOMIC DNA]</scope>
    <source>
        <strain evidence="3 4">P3M-1</strain>
    </source>
</reference>
<evidence type="ECO:0000259" key="2">
    <source>
        <dbReference type="Pfam" id="PF14358"/>
    </source>
</evidence>
<dbReference type="InterPro" id="IPR025517">
    <property type="entry name" value="DUF4405"/>
</dbReference>
<dbReference type="STRING" id="1134406.ADN00_15910"/>
<feature type="transmembrane region" description="Helical" evidence="1">
    <location>
        <begin position="160"/>
        <end position="181"/>
    </location>
</feature>
<keyword evidence="1" id="KW-1133">Transmembrane helix</keyword>
<feature type="transmembrane region" description="Helical" evidence="1">
    <location>
        <begin position="12"/>
        <end position="36"/>
    </location>
</feature>
<feature type="transmembrane region" description="Helical" evidence="1">
    <location>
        <begin position="116"/>
        <end position="140"/>
    </location>
</feature>
<accession>A0A0P6WSM1</accession>
<comment type="caution">
    <text evidence="3">The sequence shown here is derived from an EMBL/GenBank/DDBJ whole genome shotgun (WGS) entry which is preliminary data.</text>
</comment>
<proteinExistence type="predicted"/>
<protein>
    <recommendedName>
        <fullName evidence="2">Flavinylation-associated cytochrome domain-containing protein</fullName>
    </recommendedName>
</protein>
<organism evidence="3 4">
    <name type="scientific">Ornatilinea apprima</name>
    <dbReference type="NCBI Taxonomy" id="1134406"/>
    <lineage>
        <taxon>Bacteria</taxon>
        <taxon>Bacillati</taxon>
        <taxon>Chloroflexota</taxon>
        <taxon>Anaerolineae</taxon>
        <taxon>Anaerolineales</taxon>
        <taxon>Anaerolineaceae</taxon>
        <taxon>Ornatilinea</taxon>
    </lineage>
</organism>
<dbReference type="OrthoDB" id="1725559at2"/>
<sequence>MKSLQVSEKTRKFWTVDALLGISAIVATVSGVYFLFFPLGYRGGRNPLYSTIVLFDRTTWDLLHTWFGLLMVVIAAIHLILHWDWVAKMTQKMLILIRGKACGLTAYGQFNMWLDFVLAFSFMLTAVSGVALLAITGIPVPEIASGILLSQTAWDMIHTWAGIVMVITTIVHLAIHWRWVVNVSRKIFFRSGSMRQAEAQTCSEKNSREAVA</sequence>
<feature type="transmembrane region" description="Helical" evidence="1">
    <location>
        <begin position="63"/>
        <end position="83"/>
    </location>
</feature>
<dbReference type="AlphaFoldDB" id="A0A0P6WSM1"/>
<evidence type="ECO:0000313" key="4">
    <source>
        <dbReference type="Proteomes" id="UP000050417"/>
    </source>
</evidence>
<evidence type="ECO:0000313" key="3">
    <source>
        <dbReference type="EMBL" id="KPL71987.1"/>
    </source>
</evidence>
<dbReference type="EMBL" id="LGCL01000040">
    <property type="protein sequence ID" value="KPL71987.1"/>
    <property type="molecule type" value="Genomic_DNA"/>
</dbReference>
<evidence type="ECO:0000256" key="1">
    <source>
        <dbReference type="SAM" id="Phobius"/>
    </source>
</evidence>
<keyword evidence="4" id="KW-1185">Reference proteome</keyword>
<name>A0A0P6WSM1_9CHLR</name>
<dbReference type="RefSeq" id="WP_075064028.1">
    <property type="nucleotide sequence ID" value="NZ_LGCL01000040.1"/>
</dbReference>
<dbReference type="Pfam" id="PF14358">
    <property type="entry name" value="DUF4405"/>
    <property type="match status" value="2"/>
</dbReference>
<feature type="domain" description="Flavinylation-associated cytochrome" evidence="2">
    <location>
        <begin position="113"/>
        <end position="177"/>
    </location>
</feature>
<gene>
    <name evidence="3" type="ORF">ADN00_15910</name>
</gene>